<evidence type="ECO:0000259" key="2">
    <source>
        <dbReference type="Pfam" id="PF10145"/>
    </source>
</evidence>
<dbReference type="PANTHER" id="PTHR37813">
    <property type="entry name" value="FELS-2 PROPHAGE PROTEIN"/>
    <property type="match status" value="1"/>
</dbReference>
<protein>
    <submittedName>
        <fullName evidence="3">TP901 family phage tail tape measure protein</fullName>
    </submittedName>
</protein>
<gene>
    <name evidence="3" type="ORF">JOC54_001614</name>
</gene>
<name>A0ABS2SS62_9BACI</name>
<dbReference type="NCBIfam" id="TIGR01760">
    <property type="entry name" value="tape_meas_TP901"/>
    <property type="match status" value="1"/>
</dbReference>
<dbReference type="EMBL" id="JAFBCV010000004">
    <property type="protein sequence ID" value="MBM7838358.1"/>
    <property type="molecule type" value="Genomic_DNA"/>
</dbReference>
<dbReference type="InterPro" id="IPR010090">
    <property type="entry name" value="Phage_tape_meas"/>
</dbReference>
<proteinExistence type="predicted"/>
<dbReference type="Pfam" id="PF10145">
    <property type="entry name" value="PhageMin_Tail"/>
    <property type="match status" value="1"/>
</dbReference>
<dbReference type="Proteomes" id="UP001179280">
    <property type="component" value="Unassembled WGS sequence"/>
</dbReference>
<comment type="caution">
    <text evidence="3">The sequence shown here is derived from an EMBL/GenBank/DDBJ whole genome shotgun (WGS) entry which is preliminary data.</text>
</comment>
<sequence length="225" mass="22662">MNHEILVKIGGDISGLSKGISEAQSQLKTFSSDAEAGFKAIGTAGKVVTGAGVALAGGLGFAVKTSMDFQTEMARVGALSGATDDELRQLTETAKEMGRTTSFTSTQSAEALSFLSMAGYSASESMDALSGLLNTAAAGQMDLGETADITSNILQSFGIAAKDTGKVADVLTAAFTSSNVTLTDIGETLKYVGPNAAAAGYSLEEMAAATGLLGKHCPVVGKLAA</sequence>
<keyword evidence="1" id="KW-1188">Viral release from host cell</keyword>
<evidence type="ECO:0000313" key="3">
    <source>
        <dbReference type="EMBL" id="MBM7838358.1"/>
    </source>
</evidence>
<keyword evidence="4" id="KW-1185">Reference proteome</keyword>
<dbReference type="RefSeq" id="WP_204465535.1">
    <property type="nucleotide sequence ID" value="NZ_JAFBCV010000004.1"/>
</dbReference>
<evidence type="ECO:0000256" key="1">
    <source>
        <dbReference type="ARBA" id="ARBA00022612"/>
    </source>
</evidence>
<accession>A0ABS2SS62</accession>
<organism evidence="3 4">
    <name type="scientific">Shouchella xiaoxiensis</name>
    <dbReference type="NCBI Taxonomy" id="766895"/>
    <lineage>
        <taxon>Bacteria</taxon>
        <taxon>Bacillati</taxon>
        <taxon>Bacillota</taxon>
        <taxon>Bacilli</taxon>
        <taxon>Bacillales</taxon>
        <taxon>Bacillaceae</taxon>
        <taxon>Shouchella</taxon>
    </lineage>
</organism>
<reference evidence="3" key="1">
    <citation type="submission" date="2021-01" db="EMBL/GenBank/DDBJ databases">
        <title>Genomic Encyclopedia of Type Strains, Phase IV (KMG-IV): sequencing the most valuable type-strain genomes for metagenomic binning, comparative biology and taxonomic classification.</title>
        <authorList>
            <person name="Goeker M."/>
        </authorList>
    </citation>
    <scope>NUCLEOTIDE SEQUENCE</scope>
    <source>
        <strain evidence="3">DSM 21943</strain>
    </source>
</reference>
<feature type="domain" description="Phage tail tape measure protein" evidence="2">
    <location>
        <begin position="92"/>
        <end position="213"/>
    </location>
</feature>
<evidence type="ECO:0000313" key="4">
    <source>
        <dbReference type="Proteomes" id="UP001179280"/>
    </source>
</evidence>
<dbReference type="PANTHER" id="PTHR37813:SF1">
    <property type="entry name" value="FELS-2 PROPHAGE PROTEIN"/>
    <property type="match status" value="1"/>
</dbReference>